<evidence type="ECO:0000313" key="3">
    <source>
        <dbReference type="Proteomes" id="UP000236884"/>
    </source>
</evidence>
<accession>A0A0S3PUU7</accession>
<evidence type="ECO:0000256" key="1">
    <source>
        <dbReference type="ARBA" id="ARBA00008799"/>
    </source>
</evidence>
<evidence type="ECO:0000313" key="2">
    <source>
        <dbReference type="EMBL" id="BAT59636.1"/>
    </source>
</evidence>
<protein>
    <submittedName>
        <fullName evidence="2">Alpha,alpha-trehalose-phosphate synthase [UDP-forming]</fullName>
        <ecNumber evidence="2">2.4.1.15</ecNumber>
    </submittedName>
</protein>
<dbReference type="InterPro" id="IPR001830">
    <property type="entry name" value="Glyco_trans_20"/>
</dbReference>
<dbReference type="PANTHER" id="PTHR10788">
    <property type="entry name" value="TREHALOSE-6-PHOSPHATE SYNTHASE"/>
    <property type="match status" value="1"/>
</dbReference>
<dbReference type="Proteomes" id="UP000236884">
    <property type="component" value="Chromosome"/>
</dbReference>
<reference evidence="2 3" key="1">
    <citation type="submission" date="2015-08" db="EMBL/GenBank/DDBJ databases">
        <title>Investigation of the bacterial diversity of lava forest soil.</title>
        <authorList>
            <person name="Lee J.S."/>
        </authorList>
    </citation>
    <scope>NUCLEOTIDE SEQUENCE [LARGE SCALE GENOMIC DNA]</scope>
    <source>
        <strain evidence="2 3">GJW-30</strain>
    </source>
</reference>
<organism evidence="2 3">
    <name type="scientific">Variibacter gotjawalensis</name>
    <dbReference type="NCBI Taxonomy" id="1333996"/>
    <lineage>
        <taxon>Bacteria</taxon>
        <taxon>Pseudomonadati</taxon>
        <taxon>Pseudomonadota</taxon>
        <taxon>Alphaproteobacteria</taxon>
        <taxon>Hyphomicrobiales</taxon>
        <taxon>Nitrobacteraceae</taxon>
        <taxon>Variibacter</taxon>
    </lineage>
</organism>
<gene>
    <name evidence="2" type="primary">otsA</name>
    <name evidence="2" type="ORF">GJW-30_1_02169</name>
</gene>
<dbReference type="Gene3D" id="3.40.50.2000">
    <property type="entry name" value="Glycogen Phosphorylase B"/>
    <property type="match status" value="2"/>
</dbReference>
<dbReference type="GO" id="GO:0005992">
    <property type="term" value="P:trehalose biosynthetic process"/>
    <property type="evidence" value="ECO:0007669"/>
    <property type="project" value="InterPro"/>
</dbReference>
<keyword evidence="3" id="KW-1185">Reference proteome</keyword>
<name>A0A0S3PUU7_9BRAD</name>
<dbReference type="RefSeq" id="WP_096355178.1">
    <property type="nucleotide sequence ID" value="NZ_AP014946.1"/>
</dbReference>
<dbReference type="OrthoDB" id="9815690at2"/>
<dbReference type="SUPFAM" id="SSF53756">
    <property type="entry name" value="UDP-Glycosyltransferase/glycogen phosphorylase"/>
    <property type="match status" value="1"/>
</dbReference>
<dbReference type="Pfam" id="PF00982">
    <property type="entry name" value="Glyco_transf_20"/>
    <property type="match status" value="1"/>
</dbReference>
<sequence>MTVVVVSNRVVSPKPNAPIEGGLAGALLPAVRDAGAIWVGASDRLSSGKDPLIEIEPLGEGAIARVDMPAEFYERYYEGYSNAVLWPAFHSRTDLIRSSQTDYTAYREVNAFMARSLLRFTHSGSAYWVHDYHFLLLADELRKLGITRPIGFFLHTPFPSRNIMLSVPQHDELVRAMLSYDLIGFQTEDDLTHFADYLKRELDLEGKDDTYVFEGRPVHLQAFPIGINVQDFAERATKASAQPEITRLRASIQGRKLAIGVDRLDYSKGLPNRIRAVDRMFEIAPEMRGSMHLLQIAVPSRTHIPAYQELKQEISQLVGDVNGRVGDVDWTPIRYLNRSYSQAALAGFYRVADVGLVTPLNDGMNLVAKEYVAAQNPLDPGVLVLSEFAGAARQLDSAVLVNPHDIEAVARGLIQALTMTIAERRERWNAMMAKMKDFALDAWFNDYVAVLMDCRKPARVVVTKPLAPGSIPIDRAAV</sequence>
<dbReference type="GO" id="GO:0003825">
    <property type="term" value="F:alpha,alpha-trehalose-phosphate synthase (UDP-forming) activity"/>
    <property type="evidence" value="ECO:0007669"/>
    <property type="project" value="UniProtKB-EC"/>
</dbReference>
<proteinExistence type="inferred from homology"/>
<dbReference type="AlphaFoldDB" id="A0A0S3PUU7"/>
<comment type="similarity">
    <text evidence="1">Belongs to the glycosyltransferase 20 family.</text>
</comment>
<dbReference type="KEGG" id="vgo:GJW-30_1_02169"/>
<dbReference type="EC" id="2.4.1.15" evidence="2"/>
<keyword evidence="2" id="KW-0808">Transferase</keyword>
<keyword evidence="2" id="KW-0328">Glycosyltransferase</keyword>
<dbReference type="PANTHER" id="PTHR10788:SF106">
    <property type="entry name" value="BCDNA.GH08860"/>
    <property type="match status" value="1"/>
</dbReference>
<dbReference type="EMBL" id="AP014946">
    <property type="protein sequence ID" value="BAT59636.1"/>
    <property type="molecule type" value="Genomic_DNA"/>
</dbReference>
<dbReference type="CDD" id="cd03788">
    <property type="entry name" value="GT20_TPS"/>
    <property type="match status" value="1"/>
</dbReference>